<proteinExistence type="predicted"/>
<dbReference type="PANTHER" id="PTHR43194">
    <property type="entry name" value="HYDROLASE ALPHA/BETA FOLD FAMILY"/>
    <property type="match status" value="1"/>
</dbReference>
<evidence type="ECO:0000313" key="3">
    <source>
        <dbReference type="Proteomes" id="UP001597365"/>
    </source>
</evidence>
<keyword evidence="3" id="KW-1185">Reference proteome</keyword>
<dbReference type="EMBL" id="JBHUFU010000001">
    <property type="protein sequence ID" value="MFD1828187.1"/>
    <property type="molecule type" value="Genomic_DNA"/>
</dbReference>
<dbReference type="InterPro" id="IPR000073">
    <property type="entry name" value="AB_hydrolase_1"/>
</dbReference>
<sequence>MCETIRVRVGGRTLSCLDFGGDGVPVLALHGTFGRGSVFARAARDLAGRARIVAPDQRGHGLSDRAADYGRDGFVEDAAHLLRELGLAPAVVLGHSLGGITAYQLAARHPELVRALVIEDVGPVMREPEIARPVLDVRGWPATGRTREELARRIEEAGVPDSAYFLHSAVRDGGHWRLLFDWDDMMAVQEGGTGDWWADWLGSTCPALVLRGGGSTLLPAWLAREMTGRRPRTRLVTFPSAGHWIHDDAPEEFARAVAGFLDAGE</sequence>
<keyword evidence="2" id="KW-0378">Hydrolase</keyword>
<dbReference type="GO" id="GO:0016787">
    <property type="term" value="F:hydrolase activity"/>
    <property type="evidence" value="ECO:0007669"/>
    <property type="project" value="UniProtKB-KW"/>
</dbReference>
<name>A0ABW4PDJ1_9ACTN</name>
<dbReference type="InterPro" id="IPR050228">
    <property type="entry name" value="Carboxylesterase_BioH"/>
</dbReference>
<organism evidence="2 3">
    <name type="scientific">Streptomyces desertarenae</name>
    <dbReference type="NCBI Taxonomy" id="2666184"/>
    <lineage>
        <taxon>Bacteria</taxon>
        <taxon>Bacillati</taxon>
        <taxon>Actinomycetota</taxon>
        <taxon>Actinomycetes</taxon>
        <taxon>Kitasatosporales</taxon>
        <taxon>Streptomycetaceae</taxon>
        <taxon>Streptomyces</taxon>
    </lineage>
</organism>
<protein>
    <submittedName>
        <fullName evidence="2">Alpha/beta fold hydrolase</fullName>
    </submittedName>
</protein>
<comment type="caution">
    <text evidence="2">The sequence shown here is derived from an EMBL/GenBank/DDBJ whole genome shotgun (WGS) entry which is preliminary data.</text>
</comment>
<dbReference type="InterPro" id="IPR029058">
    <property type="entry name" value="AB_hydrolase_fold"/>
</dbReference>
<feature type="domain" description="AB hydrolase-1" evidence="1">
    <location>
        <begin position="26"/>
        <end position="256"/>
    </location>
</feature>
<dbReference type="RefSeq" id="WP_380895506.1">
    <property type="nucleotide sequence ID" value="NZ_JBHUFU010000001.1"/>
</dbReference>
<accession>A0ABW4PDJ1</accession>
<gene>
    <name evidence="2" type="ORF">ACFSJS_00725</name>
</gene>
<evidence type="ECO:0000313" key="2">
    <source>
        <dbReference type="EMBL" id="MFD1828187.1"/>
    </source>
</evidence>
<dbReference type="Gene3D" id="3.40.50.1820">
    <property type="entry name" value="alpha/beta hydrolase"/>
    <property type="match status" value="1"/>
</dbReference>
<dbReference type="PRINTS" id="PR00412">
    <property type="entry name" value="EPOXHYDRLASE"/>
</dbReference>
<dbReference type="Proteomes" id="UP001597365">
    <property type="component" value="Unassembled WGS sequence"/>
</dbReference>
<reference evidence="3" key="1">
    <citation type="journal article" date="2019" name="Int. J. Syst. Evol. Microbiol.">
        <title>The Global Catalogue of Microorganisms (GCM) 10K type strain sequencing project: providing services to taxonomists for standard genome sequencing and annotation.</title>
        <authorList>
            <consortium name="The Broad Institute Genomics Platform"/>
            <consortium name="The Broad Institute Genome Sequencing Center for Infectious Disease"/>
            <person name="Wu L."/>
            <person name="Ma J."/>
        </authorList>
    </citation>
    <scope>NUCLEOTIDE SEQUENCE [LARGE SCALE GENOMIC DNA]</scope>
    <source>
        <strain evidence="3">CGMCC 4.7455</strain>
    </source>
</reference>
<dbReference type="PRINTS" id="PR00111">
    <property type="entry name" value="ABHYDROLASE"/>
</dbReference>
<evidence type="ECO:0000259" key="1">
    <source>
        <dbReference type="Pfam" id="PF12697"/>
    </source>
</evidence>
<dbReference type="SUPFAM" id="SSF53474">
    <property type="entry name" value="alpha/beta-Hydrolases"/>
    <property type="match status" value="1"/>
</dbReference>
<dbReference type="Pfam" id="PF12697">
    <property type="entry name" value="Abhydrolase_6"/>
    <property type="match status" value="1"/>
</dbReference>
<dbReference type="InterPro" id="IPR000639">
    <property type="entry name" value="Epox_hydrolase-like"/>
</dbReference>
<dbReference type="PANTHER" id="PTHR43194:SF2">
    <property type="entry name" value="PEROXISOMAL MEMBRANE PROTEIN LPX1"/>
    <property type="match status" value="1"/>
</dbReference>